<protein>
    <submittedName>
        <fullName evidence="2">Pyridoxamine 5'-phosphate oxidase family protein</fullName>
    </submittedName>
</protein>
<dbReference type="Gene3D" id="2.30.110.10">
    <property type="entry name" value="Electron Transport, Fmn-binding Protein, Chain A"/>
    <property type="match status" value="1"/>
</dbReference>
<dbReference type="RefSeq" id="WP_269333365.1">
    <property type="nucleotide sequence ID" value="NZ_JAMZFT010000003.1"/>
</dbReference>
<evidence type="ECO:0000313" key="2">
    <source>
        <dbReference type="EMBL" id="MCP1337398.1"/>
    </source>
</evidence>
<keyword evidence="3" id="KW-1185">Reference proteome</keyword>
<dbReference type="GO" id="GO:0010181">
    <property type="term" value="F:FMN binding"/>
    <property type="evidence" value="ECO:0007669"/>
    <property type="project" value="InterPro"/>
</dbReference>
<evidence type="ECO:0000313" key="3">
    <source>
        <dbReference type="Proteomes" id="UP001055804"/>
    </source>
</evidence>
<dbReference type="Pfam" id="PF12766">
    <property type="entry name" value="Pyridox_oxase_2"/>
    <property type="match status" value="1"/>
</dbReference>
<dbReference type="EMBL" id="JAMZFT010000003">
    <property type="protein sequence ID" value="MCP1337398.1"/>
    <property type="molecule type" value="Genomic_DNA"/>
</dbReference>
<dbReference type="InterPro" id="IPR012349">
    <property type="entry name" value="Split_barrel_FMN-bd"/>
</dbReference>
<dbReference type="SUPFAM" id="SSF50475">
    <property type="entry name" value="FMN-binding split barrel"/>
    <property type="match status" value="1"/>
</dbReference>
<proteinExistence type="predicted"/>
<gene>
    <name evidence="2" type="ORF">NJQ99_13330</name>
</gene>
<comment type="caution">
    <text evidence="2">The sequence shown here is derived from an EMBL/GenBank/DDBJ whole genome shotgun (WGS) entry which is preliminary data.</text>
</comment>
<organism evidence="2 3">
    <name type="scientific">Futiania mangrovi</name>
    <dbReference type="NCBI Taxonomy" id="2959716"/>
    <lineage>
        <taxon>Bacteria</taxon>
        <taxon>Pseudomonadati</taxon>
        <taxon>Pseudomonadota</taxon>
        <taxon>Alphaproteobacteria</taxon>
        <taxon>Futianiales</taxon>
        <taxon>Futianiaceae</taxon>
        <taxon>Futiania</taxon>
    </lineage>
</organism>
<feature type="domain" description="Pyridoxamine 5'-phosphate oxidase Alr4036 family FMN-binding" evidence="1">
    <location>
        <begin position="31"/>
        <end position="112"/>
    </location>
</feature>
<dbReference type="InterPro" id="IPR024624">
    <property type="entry name" value="Pyridox_Oxase_Alr4036_FMN-bd"/>
</dbReference>
<name>A0A9J6PFZ5_9PROT</name>
<dbReference type="Proteomes" id="UP001055804">
    <property type="component" value="Unassembled WGS sequence"/>
</dbReference>
<evidence type="ECO:0000259" key="1">
    <source>
        <dbReference type="Pfam" id="PF12766"/>
    </source>
</evidence>
<dbReference type="AlphaFoldDB" id="A0A9J6PFZ5"/>
<sequence>MADAVPGYRRQPAHYSDLRAVLDAAWDMMGQGVRNRRHGFHHPSVGTLTPSGPEVRTVILRGVDRGGRTVRFHTDTRSHKVAEIAADPRVAIHFYDPAAKVQVRLTGTARVHADDALADAAWENTAVFSRRCYLAVDGPGTPSDVPTPGFLPQFETNEQTAEETDAGRAHFAAVVIEAVRLEWLYIAFTGHRRARFDWDGSDWQGRWLVP</sequence>
<accession>A0A9J6PFZ5</accession>
<reference evidence="2" key="1">
    <citation type="submission" date="2022-06" db="EMBL/GenBank/DDBJ databases">
        <title>Isolation and Genomics of Futiania mangrovii gen. nov., sp. nov., a Rare and Metabolically-versatile member in the Class Alphaproteobacteria.</title>
        <authorList>
            <person name="Liu L."/>
            <person name="Huang W.-C."/>
            <person name="Pan J."/>
            <person name="Li J."/>
            <person name="Huang Y."/>
            <person name="Du H."/>
            <person name="Liu Y."/>
            <person name="Li M."/>
        </authorList>
    </citation>
    <scope>NUCLEOTIDE SEQUENCE</scope>
    <source>
        <strain evidence="2">FT118</strain>
    </source>
</reference>